<keyword evidence="5" id="KW-0190">Covalent protein-DNA linkage</keyword>
<evidence type="ECO:0008006" key="11">
    <source>
        <dbReference type="Google" id="ProtNLM"/>
    </source>
</evidence>
<evidence type="ECO:0000256" key="2">
    <source>
        <dbReference type="ARBA" id="ARBA00022670"/>
    </source>
</evidence>
<dbReference type="OrthoDB" id="2111841at2759"/>
<dbReference type="PANTHER" id="PTHR13604">
    <property type="entry name" value="DC12-RELATED"/>
    <property type="match status" value="1"/>
</dbReference>
<keyword evidence="7" id="KW-0456">Lyase</keyword>
<dbReference type="GO" id="GO:0003697">
    <property type="term" value="F:single-stranded DNA binding"/>
    <property type="evidence" value="ECO:0007669"/>
    <property type="project" value="InterPro"/>
</dbReference>
<keyword evidence="10" id="KW-1185">Reference proteome</keyword>
<organism evidence="9 10">
    <name type="scientific">Absidia repens</name>
    <dbReference type="NCBI Taxonomy" id="90262"/>
    <lineage>
        <taxon>Eukaryota</taxon>
        <taxon>Fungi</taxon>
        <taxon>Fungi incertae sedis</taxon>
        <taxon>Mucoromycota</taxon>
        <taxon>Mucoromycotina</taxon>
        <taxon>Mucoromycetes</taxon>
        <taxon>Mucorales</taxon>
        <taxon>Cunninghamellaceae</taxon>
        <taxon>Absidia</taxon>
    </lineage>
</organism>
<comment type="similarity">
    <text evidence="1">Belongs to the SOS response-associated peptidase family.</text>
</comment>
<dbReference type="Proteomes" id="UP000193560">
    <property type="component" value="Unassembled WGS sequence"/>
</dbReference>
<evidence type="ECO:0000256" key="6">
    <source>
        <dbReference type="ARBA" id="ARBA00023125"/>
    </source>
</evidence>
<dbReference type="EMBL" id="MCGE01000010">
    <property type="protein sequence ID" value="ORZ17076.1"/>
    <property type="molecule type" value="Genomic_DNA"/>
</dbReference>
<protein>
    <recommendedName>
        <fullName evidence="11">DUF159-domain-containing protein</fullName>
    </recommendedName>
</protein>
<dbReference type="GO" id="GO:0008233">
    <property type="term" value="F:peptidase activity"/>
    <property type="evidence" value="ECO:0007669"/>
    <property type="project" value="UniProtKB-KW"/>
</dbReference>
<feature type="compositionally biased region" description="Low complexity" evidence="8">
    <location>
        <begin position="270"/>
        <end position="284"/>
    </location>
</feature>
<feature type="region of interest" description="Disordered" evidence="8">
    <location>
        <begin position="246"/>
        <end position="325"/>
    </location>
</feature>
<comment type="caution">
    <text evidence="9">The sequence shown here is derived from an EMBL/GenBank/DDBJ whole genome shotgun (WGS) entry which is preliminary data.</text>
</comment>
<dbReference type="InterPro" id="IPR003738">
    <property type="entry name" value="SRAP"/>
</dbReference>
<keyword evidence="2" id="KW-0645">Protease</keyword>
<feature type="compositionally biased region" description="Basic residues" evidence="8">
    <location>
        <begin position="308"/>
        <end position="325"/>
    </location>
</feature>
<proteinExistence type="inferred from homology"/>
<gene>
    <name evidence="9" type="ORF">BCR42DRAFT_25594</name>
</gene>
<dbReference type="GO" id="GO:0016829">
    <property type="term" value="F:lyase activity"/>
    <property type="evidence" value="ECO:0007669"/>
    <property type="project" value="UniProtKB-KW"/>
</dbReference>
<evidence type="ECO:0000313" key="9">
    <source>
        <dbReference type="EMBL" id="ORZ17076.1"/>
    </source>
</evidence>
<name>A0A1X2IIB5_9FUNG</name>
<dbReference type="SUPFAM" id="SSF143081">
    <property type="entry name" value="BB1717-like"/>
    <property type="match status" value="1"/>
</dbReference>
<evidence type="ECO:0000256" key="3">
    <source>
        <dbReference type="ARBA" id="ARBA00022763"/>
    </source>
</evidence>
<evidence type="ECO:0000256" key="4">
    <source>
        <dbReference type="ARBA" id="ARBA00022801"/>
    </source>
</evidence>
<keyword evidence="4" id="KW-0378">Hydrolase</keyword>
<evidence type="ECO:0000256" key="8">
    <source>
        <dbReference type="SAM" id="MobiDB-lite"/>
    </source>
</evidence>
<keyword evidence="6" id="KW-0238">DNA-binding</keyword>
<dbReference type="GO" id="GO:0106300">
    <property type="term" value="P:protein-DNA covalent cross-linking repair"/>
    <property type="evidence" value="ECO:0007669"/>
    <property type="project" value="InterPro"/>
</dbReference>
<feature type="compositionally biased region" description="Low complexity" evidence="8">
    <location>
        <begin position="246"/>
        <end position="261"/>
    </location>
</feature>
<dbReference type="STRING" id="90262.A0A1X2IIB5"/>
<dbReference type="InterPro" id="IPR036590">
    <property type="entry name" value="SRAP-like"/>
</dbReference>
<dbReference type="Pfam" id="PF02586">
    <property type="entry name" value="SRAP"/>
    <property type="match status" value="1"/>
</dbReference>
<reference evidence="9 10" key="1">
    <citation type="submission" date="2016-07" db="EMBL/GenBank/DDBJ databases">
        <title>Pervasive Adenine N6-methylation of Active Genes in Fungi.</title>
        <authorList>
            <consortium name="DOE Joint Genome Institute"/>
            <person name="Mondo S.J."/>
            <person name="Dannebaum R.O."/>
            <person name="Kuo R.C."/>
            <person name="Labutti K."/>
            <person name="Haridas S."/>
            <person name="Kuo A."/>
            <person name="Salamov A."/>
            <person name="Ahrendt S.R."/>
            <person name="Lipzen A."/>
            <person name="Sullivan W."/>
            <person name="Andreopoulos W.B."/>
            <person name="Clum A."/>
            <person name="Lindquist E."/>
            <person name="Daum C."/>
            <person name="Ramamoorthy G.K."/>
            <person name="Gryganskyi A."/>
            <person name="Culley D."/>
            <person name="Magnuson J.K."/>
            <person name="James T.Y."/>
            <person name="O'Malley M.A."/>
            <person name="Stajich J.E."/>
            <person name="Spatafora J.W."/>
            <person name="Visel A."/>
            <person name="Grigoriev I.V."/>
        </authorList>
    </citation>
    <scope>NUCLEOTIDE SEQUENCE [LARGE SCALE GENOMIC DNA]</scope>
    <source>
        <strain evidence="9 10">NRRL 1336</strain>
    </source>
</reference>
<dbReference type="AlphaFoldDB" id="A0A1X2IIB5"/>
<evidence type="ECO:0000256" key="1">
    <source>
        <dbReference type="ARBA" id="ARBA00008136"/>
    </source>
</evidence>
<accession>A0A1X2IIB5</accession>
<sequence>MCGRFCCSLCPSDLKNKLTNNGLDVNHDEWVDQDKYRPRYNVAPRTFVPVVRQNDDKNQLVLQTMKWGLIPFFSKTMPDMQPINARDDSLLEGSPMYNKAKNDKRCIVVADGFYEWKKLGNGKKAPYYTKRKDGQLMLFAGLYDISHPQDWDQDILYSTTIVTTGPSSFFSFLHDRMPVILEQDEARQWLDPTLPWSPSLAKLMKPYQGELDCYQVTDKVGPVSNESSDFIIPVDSLKGSISSFFGKPSSSPVSSSTKSSPDQSAKLSSQQPQNQQQQKTTIQTNKRKAQDENMEKDINKKIKSTSTQHKKQDKKKHITNFFNKK</sequence>
<dbReference type="PANTHER" id="PTHR13604:SF0">
    <property type="entry name" value="ABASIC SITE PROCESSING PROTEIN HMCES"/>
    <property type="match status" value="1"/>
</dbReference>
<dbReference type="Gene3D" id="3.90.1680.10">
    <property type="entry name" value="SOS response associated peptidase-like"/>
    <property type="match status" value="1"/>
</dbReference>
<keyword evidence="3" id="KW-0227">DNA damage</keyword>
<evidence type="ECO:0000256" key="7">
    <source>
        <dbReference type="ARBA" id="ARBA00023239"/>
    </source>
</evidence>
<feature type="compositionally biased region" description="Basic and acidic residues" evidence="8">
    <location>
        <begin position="288"/>
        <end position="300"/>
    </location>
</feature>
<dbReference type="GO" id="GO:0006508">
    <property type="term" value="P:proteolysis"/>
    <property type="evidence" value="ECO:0007669"/>
    <property type="project" value="UniProtKB-KW"/>
</dbReference>
<evidence type="ECO:0000256" key="5">
    <source>
        <dbReference type="ARBA" id="ARBA00023124"/>
    </source>
</evidence>
<evidence type="ECO:0000313" key="10">
    <source>
        <dbReference type="Proteomes" id="UP000193560"/>
    </source>
</evidence>